<reference evidence="10 11" key="1">
    <citation type="submission" date="2020-01" db="EMBL/GenBank/DDBJ databases">
        <authorList>
            <person name="Chen S."/>
        </authorList>
    </citation>
    <scope>NUCLEOTIDE SEQUENCE [LARGE SCALE GENOMIC DNA]</scope>
    <source>
        <strain evidence="10 11">GS-10</strain>
    </source>
</reference>
<evidence type="ECO:0000256" key="4">
    <source>
        <dbReference type="ARBA" id="ARBA00022960"/>
    </source>
</evidence>
<dbReference type="Pfam" id="PF03734">
    <property type="entry name" value="YkuD"/>
    <property type="match status" value="1"/>
</dbReference>
<sequence length="167" mass="18509">MKRFFKLLTMGVVLCAVAACSSSKIKTYEGAEVTGIVVQKEKRKLHLMSDGKALRSYEIGLGNEPVGQKTKQGDGKTPEGHYFINRRNPNSRYHLSLGISYPDRSAWQLAREAGNDPGGDIFIHGRGRDFDPTKGDDWTAGCIAVTDREIEEIYAMVRDGTPISIYP</sequence>
<name>A0A6L8LK60_9RHOB</name>
<dbReference type="GO" id="GO:0016740">
    <property type="term" value="F:transferase activity"/>
    <property type="evidence" value="ECO:0007669"/>
    <property type="project" value="UniProtKB-KW"/>
</dbReference>
<dbReference type="Proteomes" id="UP000479043">
    <property type="component" value="Unassembled WGS sequence"/>
</dbReference>
<dbReference type="GO" id="GO:0009252">
    <property type="term" value="P:peptidoglycan biosynthetic process"/>
    <property type="evidence" value="ECO:0007669"/>
    <property type="project" value="UniProtKB-UniPathway"/>
</dbReference>
<evidence type="ECO:0000256" key="6">
    <source>
        <dbReference type="ARBA" id="ARBA00023316"/>
    </source>
</evidence>
<dbReference type="InterPro" id="IPR005490">
    <property type="entry name" value="LD_TPept_cat_dom"/>
</dbReference>
<dbReference type="SUPFAM" id="SSF141523">
    <property type="entry name" value="L,D-transpeptidase catalytic domain-like"/>
    <property type="match status" value="1"/>
</dbReference>
<dbReference type="GO" id="GO:0004180">
    <property type="term" value="F:carboxypeptidase activity"/>
    <property type="evidence" value="ECO:0007669"/>
    <property type="project" value="UniProtKB-ARBA"/>
</dbReference>
<feature type="signal peptide" evidence="8">
    <location>
        <begin position="1"/>
        <end position="18"/>
    </location>
</feature>
<keyword evidence="4 7" id="KW-0133">Cell shape</keyword>
<dbReference type="Gene3D" id="2.40.440.10">
    <property type="entry name" value="L,D-transpeptidase catalytic domain-like"/>
    <property type="match status" value="1"/>
</dbReference>
<evidence type="ECO:0000256" key="1">
    <source>
        <dbReference type="ARBA" id="ARBA00004752"/>
    </source>
</evidence>
<evidence type="ECO:0000256" key="7">
    <source>
        <dbReference type="PROSITE-ProRule" id="PRU01373"/>
    </source>
</evidence>
<dbReference type="AlphaFoldDB" id="A0A6L8LK60"/>
<evidence type="ECO:0000256" key="5">
    <source>
        <dbReference type="ARBA" id="ARBA00022984"/>
    </source>
</evidence>
<keyword evidence="3" id="KW-0808">Transferase</keyword>
<keyword evidence="6 7" id="KW-0961">Cell wall biogenesis/degradation</keyword>
<comment type="similarity">
    <text evidence="2">Belongs to the YkuD family.</text>
</comment>
<dbReference type="CDD" id="cd16913">
    <property type="entry name" value="YkuD_like"/>
    <property type="match status" value="1"/>
</dbReference>
<organism evidence="10 11">
    <name type="scientific">Thalassovita mangrovi</name>
    <dbReference type="NCBI Taxonomy" id="2692236"/>
    <lineage>
        <taxon>Bacteria</taxon>
        <taxon>Pseudomonadati</taxon>
        <taxon>Pseudomonadota</taxon>
        <taxon>Alphaproteobacteria</taxon>
        <taxon>Rhodobacterales</taxon>
        <taxon>Roseobacteraceae</taxon>
        <taxon>Thalassovita</taxon>
    </lineage>
</organism>
<feature type="active site" description="Nucleophile" evidence="7">
    <location>
        <position position="142"/>
    </location>
</feature>
<dbReference type="GO" id="GO:0071555">
    <property type="term" value="P:cell wall organization"/>
    <property type="evidence" value="ECO:0007669"/>
    <property type="project" value="UniProtKB-UniRule"/>
</dbReference>
<keyword evidence="8" id="KW-0732">Signal</keyword>
<evidence type="ECO:0000256" key="3">
    <source>
        <dbReference type="ARBA" id="ARBA00022679"/>
    </source>
</evidence>
<dbReference type="UniPathway" id="UPA00219"/>
<dbReference type="PANTHER" id="PTHR36699">
    <property type="entry name" value="LD-TRANSPEPTIDASE"/>
    <property type="match status" value="1"/>
</dbReference>
<feature type="chain" id="PRO_5026927501" evidence="8">
    <location>
        <begin position="19"/>
        <end position="167"/>
    </location>
</feature>
<dbReference type="GO" id="GO:0008360">
    <property type="term" value="P:regulation of cell shape"/>
    <property type="evidence" value="ECO:0007669"/>
    <property type="project" value="UniProtKB-UniRule"/>
</dbReference>
<proteinExistence type="inferred from homology"/>
<keyword evidence="5 7" id="KW-0573">Peptidoglycan synthesis</keyword>
<comment type="caution">
    <text evidence="10">The sequence shown here is derived from an EMBL/GenBank/DDBJ whole genome shotgun (WGS) entry which is preliminary data.</text>
</comment>
<feature type="active site" description="Proton donor/acceptor" evidence="7">
    <location>
        <position position="124"/>
    </location>
</feature>
<dbReference type="PROSITE" id="PS52029">
    <property type="entry name" value="LD_TPASE"/>
    <property type="match status" value="1"/>
</dbReference>
<comment type="pathway">
    <text evidence="1 7">Cell wall biogenesis; peptidoglycan biosynthesis.</text>
</comment>
<evidence type="ECO:0000259" key="9">
    <source>
        <dbReference type="PROSITE" id="PS52029"/>
    </source>
</evidence>
<dbReference type="RefSeq" id="WP_160973082.1">
    <property type="nucleotide sequence ID" value="NZ_WWEN01000003.1"/>
</dbReference>
<evidence type="ECO:0000313" key="11">
    <source>
        <dbReference type="Proteomes" id="UP000479043"/>
    </source>
</evidence>
<gene>
    <name evidence="10" type="ORF">GR167_08720</name>
</gene>
<dbReference type="PANTHER" id="PTHR36699:SF1">
    <property type="entry name" value="L,D-TRANSPEPTIDASE YAFK-RELATED"/>
    <property type="match status" value="1"/>
</dbReference>
<evidence type="ECO:0000256" key="2">
    <source>
        <dbReference type="ARBA" id="ARBA00005992"/>
    </source>
</evidence>
<dbReference type="EMBL" id="WWEN01000003">
    <property type="protein sequence ID" value="MYM55386.1"/>
    <property type="molecule type" value="Genomic_DNA"/>
</dbReference>
<protein>
    <submittedName>
        <fullName evidence="10">L,D-transpeptidase family protein</fullName>
    </submittedName>
</protein>
<dbReference type="PROSITE" id="PS51257">
    <property type="entry name" value="PROKAR_LIPOPROTEIN"/>
    <property type="match status" value="1"/>
</dbReference>
<evidence type="ECO:0000256" key="8">
    <source>
        <dbReference type="SAM" id="SignalP"/>
    </source>
</evidence>
<keyword evidence="11" id="KW-1185">Reference proteome</keyword>
<feature type="domain" description="L,D-TPase catalytic" evidence="9">
    <location>
        <begin position="34"/>
        <end position="166"/>
    </location>
</feature>
<dbReference type="InterPro" id="IPR038063">
    <property type="entry name" value="Transpep_catalytic_dom"/>
</dbReference>
<evidence type="ECO:0000313" key="10">
    <source>
        <dbReference type="EMBL" id="MYM55386.1"/>
    </source>
</evidence>
<accession>A0A6L8LK60</accession>